<proteinExistence type="predicted"/>
<organism evidence="1 2">
    <name type="scientific">Brassica cretica</name>
    <name type="common">Mustard</name>
    <dbReference type="NCBI Taxonomy" id="69181"/>
    <lineage>
        <taxon>Eukaryota</taxon>
        <taxon>Viridiplantae</taxon>
        <taxon>Streptophyta</taxon>
        <taxon>Embryophyta</taxon>
        <taxon>Tracheophyta</taxon>
        <taxon>Spermatophyta</taxon>
        <taxon>Magnoliopsida</taxon>
        <taxon>eudicotyledons</taxon>
        <taxon>Gunneridae</taxon>
        <taxon>Pentapetalae</taxon>
        <taxon>rosids</taxon>
        <taxon>malvids</taxon>
        <taxon>Brassicales</taxon>
        <taxon>Brassicaceae</taxon>
        <taxon>Brassiceae</taxon>
        <taxon>Brassica</taxon>
    </lineage>
</organism>
<name>A0A8S9HCN1_BRACR</name>
<comment type="caution">
    <text evidence="1">The sequence shown here is derived from an EMBL/GenBank/DDBJ whole genome shotgun (WGS) entry which is preliminary data.</text>
</comment>
<sequence length="114" mass="13159">MRTFSDKYFFEIALRRKNETSNESSKKVVTQRLNAPRSVATYQQHLSSDIDFCHRSIQLEIPERSSCPQDIADSTLKSIDISSCVPDPDEDREITMENFLELVWEPKFALSISV</sequence>
<evidence type="ECO:0000313" key="1">
    <source>
        <dbReference type="EMBL" id="KAF2554870.1"/>
    </source>
</evidence>
<accession>A0A8S9HCN1</accession>
<dbReference type="AlphaFoldDB" id="A0A8S9HCN1"/>
<dbReference type="Proteomes" id="UP000712281">
    <property type="component" value="Unassembled WGS sequence"/>
</dbReference>
<reference evidence="1" key="1">
    <citation type="submission" date="2019-12" db="EMBL/GenBank/DDBJ databases">
        <title>Genome sequencing and annotation of Brassica cretica.</title>
        <authorList>
            <person name="Studholme D.J."/>
            <person name="Sarris P.F."/>
        </authorList>
    </citation>
    <scope>NUCLEOTIDE SEQUENCE</scope>
    <source>
        <strain evidence="1">PFS-001/15</strain>
        <tissue evidence="1">Leaf</tissue>
    </source>
</reference>
<gene>
    <name evidence="1" type="ORF">F2Q68_00015406</name>
</gene>
<dbReference type="EMBL" id="QGKW02001940">
    <property type="protein sequence ID" value="KAF2554870.1"/>
    <property type="molecule type" value="Genomic_DNA"/>
</dbReference>
<evidence type="ECO:0000313" key="2">
    <source>
        <dbReference type="Proteomes" id="UP000712281"/>
    </source>
</evidence>
<protein>
    <submittedName>
        <fullName evidence="1">Uncharacterized protein</fullName>
    </submittedName>
</protein>